<keyword evidence="1" id="KW-0472">Membrane</keyword>
<dbReference type="RefSeq" id="XP_041225266.1">
    <property type="nucleotide sequence ID" value="XM_041371672.1"/>
</dbReference>
<dbReference type="EMBL" id="JABBWK010000031">
    <property type="protein sequence ID" value="KAG1899690.1"/>
    <property type="molecule type" value="Genomic_DNA"/>
</dbReference>
<dbReference type="Proteomes" id="UP001195769">
    <property type="component" value="Unassembled WGS sequence"/>
</dbReference>
<evidence type="ECO:0000313" key="3">
    <source>
        <dbReference type="Proteomes" id="UP001195769"/>
    </source>
</evidence>
<sequence length="762" mass="84342">MWLAKHSQDLTTQFARISHPDNQVLRRAGMFRVGVQDTSQIFAIDDPPDIAGLDIKPGASKRIWHGICGCASTSWHRVRSLIVFSFKYKVLESHEETKTRHPNNSIQYCLCMIFHALFVVLNAFLFFATDHYNKQDMVLSVASHIQMWKFGIRQLIQAYYTLSIAALIYLAQTVTLAHDLVRFQPLSSLHDIRDSWHNWFVAGLRFMGQFSYPGFTSPTRIFCVFCYLFSLSTISLLRPYIVSPETYTVIATGLSSTQLAWPDPATNISTLDWNMITSAALPSSQIKGVMTTGLASGLLYDEFSPNPGFGDAVVNATLIDADCSLLPSSFWSNSDGSPQLEDTISVIPWSDQILHVVSAENYLTFLVTTAMAESGAVLENASVSMPWITYDSNGYEVSSTQVVGYMVACHMSLEKHVATVDVQSNLLLDTTYNSVFSDNGWTIFPGNSPGTDQALDWIKAPFFAKPYEGTPVEAIYWNNSILPGPCVGSSNGSMCGYTPERLLMGFLNMTQKQINPTTFNSSTPTFTLSPLELENALSQYFGVMIWTAAQLGGRQGGFDRAAGQAEINQNVKTIRVHFSRIPLLVALVASCIAFVLIFALAGVFPSDESFVGGFGVLHMIWLTTRLPKTAKVFGSIPHKTYLDLHDLRRIGKCIRVQLADGAVEDIDGDKLEKSGMLNEPSGDDQLCDLERGEEGNDDRQVEATENIDDGRIEDCGNDQVCDLERGDGGIDESMPLIQSSVRLDEVTEDVDELEDRLKECSK</sequence>
<dbReference type="GeneID" id="64665970"/>
<evidence type="ECO:0000313" key="2">
    <source>
        <dbReference type="EMBL" id="KAG1899690.1"/>
    </source>
</evidence>
<organism evidence="2 3">
    <name type="scientific">Suillus fuscotomentosus</name>
    <dbReference type="NCBI Taxonomy" id="1912939"/>
    <lineage>
        <taxon>Eukaryota</taxon>
        <taxon>Fungi</taxon>
        <taxon>Dikarya</taxon>
        <taxon>Basidiomycota</taxon>
        <taxon>Agaricomycotina</taxon>
        <taxon>Agaricomycetes</taxon>
        <taxon>Agaricomycetidae</taxon>
        <taxon>Boletales</taxon>
        <taxon>Suillineae</taxon>
        <taxon>Suillaceae</taxon>
        <taxon>Suillus</taxon>
    </lineage>
</organism>
<proteinExistence type="predicted"/>
<comment type="caution">
    <text evidence="2">The sequence shown here is derived from an EMBL/GenBank/DDBJ whole genome shotgun (WGS) entry which is preliminary data.</text>
</comment>
<name>A0AAD4E507_9AGAM</name>
<keyword evidence="3" id="KW-1185">Reference proteome</keyword>
<evidence type="ECO:0000256" key="1">
    <source>
        <dbReference type="SAM" id="Phobius"/>
    </source>
</evidence>
<feature type="transmembrane region" description="Helical" evidence="1">
    <location>
        <begin position="581"/>
        <end position="604"/>
    </location>
</feature>
<feature type="transmembrane region" description="Helical" evidence="1">
    <location>
        <begin position="219"/>
        <end position="237"/>
    </location>
</feature>
<keyword evidence="1" id="KW-1133">Transmembrane helix</keyword>
<reference evidence="2" key="1">
    <citation type="journal article" date="2020" name="New Phytol.">
        <title>Comparative genomics reveals dynamic genome evolution in host specialist ectomycorrhizal fungi.</title>
        <authorList>
            <person name="Lofgren L.A."/>
            <person name="Nguyen N.H."/>
            <person name="Vilgalys R."/>
            <person name="Ruytinx J."/>
            <person name="Liao H.L."/>
            <person name="Branco S."/>
            <person name="Kuo A."/>
            <person name="LaButti K."/>
            <person name="Lipzen A."/>
            <person name="Andreopoulos W."/>
            <person name="Pangilinan J."/>
            <person name="Riley R."/>
            <person name="Hundley H."/>
            <person name="Na H."/>
            <person name="Barry K."/>
            <person name="Grigoriev I.V."/>
            <person name="Stajich J.E."/>
            <person name="Kennedy P.G."/>
        </authorList>
    </citation>
    <scope>NUCLEOTIDE SEQUENCE</scope>
    <source>
        <strain evidence="2">FC203</strain>
    </source>
</reference>
<dbReference type="AlphaFoldDB" id="A0AAD4E507"/>
<accession>A0AAD4E507</accession>
<feature type="transmembrane region" description="Helical" evidence="1">
    <location>
        <begin position="105"/>
        <end position="129"/>
    </location>
</feature>
<keyword evidence="1" id="KW-0812">Transmembrane</keyword>
<feature type="transmembrane region" description="Helical" evidence="1">
    <location>
        <begin position="150"/>
        <end position="171"/>
    </location>
</feature>
<gene>
    <name evidence="2" type="ORF">F5891DRAFT_393306</name>
</gene>
<protein>
    <submittedName>
        <fullName evidence="2">Uncharacterized protein</fullName>
    </submittedName>
</protein>